<dbReference type="RefSeq" id="WP_087111413.1">
    <property type="nucleotide sequence ID" value="NZ_CBCSCN010000007.1"/>
</dbReference>
<dbReference type="GO" id="GO:0008939">
    <property type="term" value="F:nicotinate-nucleotide-dimethylbenzimidazole phosphoribosyltransferase activity"/>
    <property type="evidence" value="ECO:0007669"/>
    <property type="project" value="UniProtKB-UniRule"/>
</dbReference>
<dbReference type="InterPro" id="IPR023195">
    <property type="entry name" value="Nict_dMeBzImd_PRibTrfase_N"/>
</dbReference>
<protein>
    <recommendedName>
        <fullName evidence="4 10">Nicotinate-nucleotide--dimethylbenzimidazole phosphoribosyltransferase</fullName>
        <shortName evidence="10">NN:DBI PRT</shortName>
        <ecNumber evidence="3 10">2.4.2.21</ecNumber>
    </recommendedName>
    <alternativeName>
        <fullName evidence="8 10">N(1)-alpha-phosphoribosyltransferase</fullName>
    </alternativeName>
</protein>
<comment type="similarity">
    <text evidence="2 10">Belongs to the CobT family.</text>
</comment>
<dbReference type="AlphaFoldDB" id="A0A1X7ALU5"/>
<dbReference type="OrthoDB" id="9781491at2"/>
<dbReference type="InterPro" id="IPR003200">
    <property type="entry name" value="Nict_dMeBzImd_PRibTrfase"/>
</dbReference>
<evidence type="ECO:0000256" key="7">
    <source>
        <dbReference type="ARBA" id="ARBA00022679"/>
    </source>
</evidence>
<evidence type="ECO:0000313" key="11">
    <source>
        <dbReference type="EMBL" id="SMA49113.1"/>
    </source>
</evidence>
<dbReference type="Proteomes" id="UP000196573">
    <property type="component" value="Unassembled WGS sequence"/>
</dbReference>
<proteinExistence type="inferred from homology"/>
<evidence type="ECO:0000256" key="5">
    <source>
        <dbReference type="ARBA" id="ARBA00022573"/>
    </source>
</evidence>
<dbReference type="FunFam" id="3.40.50.10210:FF:000001">
    <property type="entry name" value="Nicotinate-nucleotide--dimethylbenzimidazole phosphoribosyltransferase"/>
    <property type="match status" value="1"/>
</dbReference>
<dbReference type="CDD" id="cd02439">
    <property type="entry name" value="DMB-PRT_CobT"/>
    <property type="match status" value="1"/>
</dbReference>
<reference evidence="11 12" key="1">
    <citation type="submission" date="2017-03" db="EMBL/GenBank/DDBJ databases">
        <authorList>
            <person name="Afonso C.L."/>
            <person name="Miller P.J."/>
            <person name="Scott M.A."/>
            <person name="Spackman E."/>
            <person name="Goraichik I."/>
            <person name="Dimitrov K.M."/>
            <person name="Suarez D.L."/>
            <person name="Swayne D.E."/>
        </authorList>
    </citation>
    <scope>NUCLEOTIDE SEQUENCE [LARGE SCALE GENOMIC DNA]</scope>
    <source>
        <strain evidence="11">SB41UT1</strain>
    </source>
</reference>
<dbReference type="NCBIfam" id="NF000996">
    <property type="entry name" value="PRK00105.1"/>
    <property type="match status" value="1"/>
</dbReference>
<dbReference type="SUPFAM" id="SSF52833">
    <property type="entry name" value="Thioredoxin-like"/>
    <property type="match status" value="1"/>
</dbReference>
<dbReference type="EC" id="2.4.2.21" evidence="3 10"/>
<dbReference type="NCBIfam" id="TIGR03160">
    <property type="entry name" value="cobT_DBIPRT"/>
    <property type="match status" value="1"/>
</dbReference>
<dbReference type="Gene3D" id="3.40.30.10">
    <property type="entry name" value="Glutaredoxin"/>
    <property type="match status" value="1"/>
</dbReference>
<dbReference type="Gene3D" id="1.10.1610.10">
    <property type="match status" value="1"/>
</dbReference>
<dbReference type="HAMAP" id="MF_00230">
    <property type="entry name" value="CobT"/>
    <property type="match status" value="1"/>
</dbReference>
<keyword evidence="6 10" id="KW-0328">Glycosyltransferase</keyword>
<evidence type="ECO:0000256" key="4">
    <source>
        <dbReference type="ARBA" id="ARBA00015486"/>
    </source>
</evidence>
<evidence type="ECO:0000256" key="1">
    <source>
        <dbReference type="ARBA" id="ARBA00005049"/>
    </source>
</evidence>
<name>A0A1X7ALU5_9GAMM</name>
<dbReference type="PANTHER" id="PTHR43463">
    <property type="entry name" value="NICOTINATE-NUCLEOTIDE--DIMETHYLBENZIMIDAZOLE PHOSPHORIBOSYLTRANSFERASE"/>
    <property type="match status" value="1"/>
</dbReference>
<evidence type="ECO:0000256" key="6">
    <source>
        <dbReference type="ARBA" id="ARBA00022676"/>
    </source>
</evidence>
<sequence>MNAAKKSAAPTQASSTVIEFLTTAGCHLCEQPLSWLERMTLQSSLQQPLQLECVDIAEDDQLVEDYGTRIPVLRRQASEGWDELAWPFTLGDLRCWLEGVLPGGLESNWYEQPVKAISEIHAAAAKAHQEQLTKPSGSLGLLEEAVIALAGMQGTDRPALDAVAITVFAGDHGVVQQGVSAFPQEVTPQMIGNFVHGGAAISVLARQQNCRLSVLDTGTCVSPLGWPGVIDQAVGLGTADFSEAPAMSQSQLDWCLAAGAAHIDQLLEDGPLQLFIAGEMGIGNTTTATAVSCALTDFAPALMVGRGTGLDDDGLLRKQKIVEQALSVHKDALATPLDVLRFVGGFELAAMCGAVLRCAQKGVPVLVDGFIVSSAVLCAVRLQPSVAEWLLWGHTSMEPGHRLIQQTLMAEHPSVRPLLDLNMRLGEASGAAVALPLLRLACALHNEMHTFEEAGVAASSSAAG</sequence>
<keyword evidence="5 10" id="KW-0169">Cobalamin biosynthesis</keyword>
<evidence type="ECO:0000256" key="9">
    <source>
        <dbReference type="ARBA" id="ARBA00047340"/>
    </source>
</evidence>
<evidence type="ECO:0000256" key="10">
    <source>
        <dbReference type="HAMAP-Rule" id="MF_00230"/>
    </source>
</evidence>
<accession>A0A1X7ALU5</accession>
<dbReference type="Pfam" id="PF02277">
    <property type="entry name" value="DBI_PRT"/>
    <property type="match status" value="1"/>
</dbReference>
<organism evidence="11 12">
    <name type="scientific">Parendozoicomonas haliclonae</name>
    <dbReference type="NCBI Taxonomy" id="1960125"/>
    <lineage>
        <taxon>Bacteria</taxon>
        <taxon>Pseudomonadati</taxon>
        <taxon>Pseudomonadota</taxon>
        <taxon>Gammaproteobacteria</taxon>
        <taxon>Oceanospirillales</taxon>
        <taxon>Endozoicomonadaceae</taxon>
        <taxon>Parendozoicomonas</taxon>
    </lineage>
</organism>
<dbReference type="EMBL" id="FWPT01000007">
    <property type="protein sequence ID" value="SMA49113.1"/>
    <property type="molecule type" value="Genomic_DNA"/>
</dbReference>
<comment type="pathway">
    <text evidence="1 10">Nucleoside biosynthesis; alpha-ribazole biosynthesis; alpha-ribazole from 5,6-dimethylbenzimidazole: step 1/2.</text>
</comment>
<dbReference type="InterPro" id="IPR017846">
    <property type="entry name" value="Nict_dMeBzImd_PRibTrfase_bact"/>
</dbReference>
<dbReference type="InterPro" id="IPR036087">
    <property type="entry name" value="Nict_dMeBzImd_PRibTrfase_sf"/>
</dbReference>
<evidence type="ECO:0000256" key="8">
    <source>
        <dbReference type="ARBA" id="ARBA00030686"/>
    </source>
</evidence>
<keyword evidence="7 10" id="KW-0808">Transferase</keyword>
<dbReference type="GO" id="GO:0009236">
    <property type="term" value="P:cobalamin biosynthetic process"/>
    <property type="evidence" value="ECO:0007669"/>
    <property type="project" value="UniProtKB-UniRule"/>
</dbReference>
<evidence type="ECO:0000313" key="12">
    <source>
        <dbReference type="Proteomes" id="UP000196573"/>
    </source>
</evidence>
<dbReference type="Pfam" id="PF05768">
    <property type="entry name" value="Glrx-like"/>
    <property type="match status" value="1"/>
</dbReference>
<dbReference type="Gene3D" id="3.40.50.10210">
    <property type="match status" value="1"/>
</dbReference>
<dbReference type="PANTHER" id="PTHR43463:SF1">
    <property type="entry name" value="NICOTINATE-NUCLEOTIDE--DIMETHYLBENZIMIDAZOLE PHOSPHORIBOSYLTRANSFERASE"/>
    <property type="match status" value="1"/>
</dbReference>
<keyword evidence="12" id="KW-1185">Reference proteome</keyword>
<dbReference type="SUPFAM" id="SSF52733">
    <property type="entry name" value="Nicotinate mononucleotide:5,6-dimethylbenzimidazole phosphoribosyltransferase (CobT)"/>
    <property type="match status" value="1"/>
</dbReference>
<comment type="catalytic activity">
    <reaction evidence="9 10">
        <text>5,6-dimethylbenzimidazole + nicotinate beta-D-ribonucleotide = alpha-ribazole 5'-phosphate + nicotinate + H(+)</text>
        <dbReference type="Rhea" id="RHEA:11196"/>
        <dbReference type="ChEBI" id="CHEBI:15378"/>
        <dbReference type="ChEBI" id="CHEBI:15890"/>
        <dbReference type="ChEBI" id="CHEBI:32544"/>
        <dbReference type="ChEBI" id="CHEBI:57502"/>
        <dbReference type="ChEBI" id="CHEBI:57918"/>
        <dbReference type="EC" id="2.4.2.21"/>
    </reaction>
</comment>
<gene>
    <name evidence="10 11" type="primary">cobT</name>
    <name evidence="11" type="ORF">EHSB41UT_03061</name>
</gene>
<evidence type="ECO:0000256" key="2">
    <source>
        <dbReference type="ARBA" id="ARBA00007110"/>
    </source>
</evidence>
<dbReference type="InterPro" id="IPR008554">
    <property type="entry name" value="Glutaredoxin-like"/>
</dbReference>
<dbReference type="UniPathway" id="UPA00061">
    <property type="reaction ID" value="UER00516"/>
</dbReference>
<feature type="active site" description="Proton acceptor" evidence="10">
    <location>
        <position position="427"/>
    </location>
</feature>
<dbReference type="InterPro" id="IPR036249">
    <property type="entry name" value="Thioredoxin-like_sf"/>
</dbReference>
<evidence type="ECO:0000256" key="3">
    <source>
        <dbReference type="ARBA" id="ARBA00011991"/>
    </source>
</evidence>
<comment type="function">
    <text evidence="10">Catalyzes the synthesis of alpha-ribazole-5'-phosphate from nicotinate mononucleotide (NAMN) and 5,6-dimethylbenzimidazole (DMB).</text>
</comment>